<dbReference type="Gene3D" id="1.10.4080.10">
    <property type="entry name" value="ADP-ribosylation/Crystallin J1"/>
    <property type="match status" value="1"/>
</dbReference>
<accession>A0A1W2ALP3</accession>
<dbReference type="STRING" id="40571.SAMN05660733_00745"/>
<evidence type="ECO:0000313" key="2">
    <source>
        <dbReference type="EMBL" id="SMC61605.1"/>
    </source>
</evidence>
<dbReference type="InterPro" id="IPR050792">
    <property type="entry name" value="ADP-ribosylglycohydrolase"/>
</dbReference>
<keyword evidence="3" id="KW-1185">Reference proteome</keyword>
<feature type="binding site" evidence="1">
    <location>
        <position position="228"/>
    </location>
    <ligand>
        <name>Mg(2+)</name>
        <dbReference type="ChEBI" id="CHEBI:18420"/>
        <label>1</label>
    </ligand>
</feature>
<reference evidence="3" key="1">
    <citation type="submission" date="2017-04" db="EMBL/GenBank/DDBJ databases">
        <authorList>
            <person name="Varghese N."/>
            <person name="Submissions S."/>
        </authorList>
    </citation>
    <scope>NUCLEOTIDE SEQUENCE [LARGE SCALE GENOMIC DNA]</scope>
    <source>
        <strain evidence="3">DSM 44073</strain>
    </source>
</reference>
<keyword evidence="1" id="KW-0479">Metal-binding</keyword>
<dbReference type="Pfam" id="PF03747">
    <property type="entry name" value="ADP_ribosyl_GH"/>
    <property type="match status" value="1"/>
</dbReference>
<feature type="binding site" evidence="1">
    <location>
        <position position="13"/>
    </location>
    <ligand>
        <name>Mg(2+)</name>
        <dbReference type="ChEBI" id="CHEBI:18420"/>
        <label>1</label>
    </ligand>
</feature>
<dbReference type="PANTHER" id="PTHR16222:SF12">
    <property type="entry name" value="ADP-RIBOSYLGLYCOHYDROLASE-RELATED"/>
    <property type="match status" value="1"/>
</dbReference>
<feature type="binding site" evidence="1">
    <location>
        <position position="12"/>
    </location>
    <ligand>
        <name>Mg(2+)</name>
        <dbReference type="ChEBI" id="CHEBI:18420"/>
        <label>1</label>
    </ligand>
</feature>
<name>A0A1W2ALP3_9PSEU</name>
<dbReference type="InterPro" id="IPR036705">
    <property type="entry name" value="Ribosyl_crysJ1_sf"/>
</dbReference>
<dbReference type="EMBL" id="FWYC01000003">
    <property type="protein sequence ID" value="SMC61605.1"/>
    <property type="molecule type" value="Genomic_DNA"/>
</dbReference>
<dbReference type="Proteomes" id="UP000192840">
    <property type="component" value="Unassembled WGS sequence"/>
</dbReference>
<dbReference type="PANTHER" id="PTHR16222">
    <property type="entry name" value="ADP-RIBOSYLGLYCOHYDROLASE"/>
    <property type="match status" value="1"/>
</dbReference>
<dbReference type="GO" id="GO:0046872">
    <property type="term" value="F:metal ion binding"/>
    <property type="evidence" value="ECO:0007669"/>
    <property type="project" value="UniProtKB-KW"/>
</dbReference>
<dbReference type="RefSeq" id="WP_245815873.1">
    <property type="nucleotide sequence ID" value="NZ_FWYC01000003.1"/>
</dbReference>
<dbReference type="eggNOG" id="COG1397">
    <property type="taxonomic scope" value="Bacteria"/>
</dbReference>
<evidence type="ECO:0000256" key="1">
    <source>
        <dbReference type="PIRSR" id="PIRSR605502-1"/>
    </source>
</evidence>
<feature type="binding site" evidence="1">
    <location>
        <position position="225"/>
    </location>
    <ligand>
        <name>Mg(2+)</name>
        <dbReference type="ChEBI" id="CHEBI:18420"/>
        <label>1</label>
    </ligand>
</feature>
<keyword evidence="1" id="KW-0460">Magnesium</keyword>
<dbReference type="AlphaFoldDB" id="A0A1W2ALP3"/>
<keyword evidence="2" id="KW-0378">Hydrolase</keyword>
<organism evidence="2 3">
    <name type="scientific">Lentzea albidocapillata</name>
    <dbReference type="NCBI Taxonomy" id="40571"/>
    <lineage>
        <taxon>Bacteria</taxon>
        <taxon>Bacillati</taxon>
        <taxon>Actinomycetota</taxon>
        <taxon>Actinomycetes</taxon>
        <taxon>Pseudonocardiales</taxon>
        <taxon>Pseudonocardiaceae</taxon>
        <taxon>Lentzea</taxon>
    </lineage>
</organism>
<protein>
    <submittedName>
        <fullName evidence="2">Poly(ADP-ribose) glycohydrolase ARH3</fullName>
    </submittedName>
</protein>
<sequence length="275" mass="28956">MRGAATRLTHTDDTALALVLAAHLARRRVERGLDRDVLALEFAAAWRAEPWRGYGSGAAQVLGLIGDGASWRSAARATFGGQGSYGNGAAMRVAPVALVASSVHHAAELGRQSAEVTHGHEHGQLGAACQAAAAYLALHGDRRHRLDATRFLQDLARVIRSRPWHERFDRISELIRHDASPAHAARALGNDVSALGSVPLALLAFLTRPDDAAAAIRFAVLGGGDADTIASMAGALAGARNGAQVFSESWITRLEAAEPLSRLTDQMAGPLPARP</sequence>
<evidence type="ECO:0000313" key="3">
    <source>
        <dbReference type="Proteomes" id="UP000192840"/>
    </source>
</evidence>
<feature type="binding site" evidence="1">
    <location>
        <position position="227"/>
    </location>
    <ligand>
        <name>Mg(2+)</name>
        <dbReference type="ChEBI" id="CHEBI:18420"/>
        <label>1</label>
    </ligand>
</feature>
<dbReference type="InterPro" id="IPR005502">
    <property type="entry name" value="Ribosyl_crysJ1"/>
</dbReference>
<proteinExistence type="predicted"/>
<dbReference type="GO" id="GO:0016787">
    <property type="term" value="F:hydrolase activity"/>
    <property type="evidence" value="ECO:0007669"/>
    <property type="project" value="UniProtKB-KW"/>
</dbReference>
<comment type="cofactor">
    <cofactor evidence="1">
        <name>Mg(2+)</name>
        <dbReference type="ChEBI" id="CHEBI:18420"/>
    </cofactor>
    <text evidence="1">Binds 2 magnesium ions per subunit.</text>
</comment>
<gene>
    <name evidence="2" type="ORF">SAMN05660733_00745</name>
</gene>
<feature type="binding site" evidence="1">
    <location>
        <position position="11"/>
    </location>
    <ligand>
        <name>Mg(2+)</name>
        <dbReference type="ChEBI" id="CHEBI:18420"/>
        <label>1</label>
    </ligand>
</feature>
<dbReference type="SUPFAM" id="SSF101478">
    <property type="entry name" value="ADP-ribosylglycohydrolase"/>
    <property type="match status" value="1"/>
</dbReference>